<dbReference type="NCBIfam" id="TIGR00526">
    <property type="entry name" value="folB_dom"/>
    <property type="match status" value="1"/>
</dbReference>
<comment type="function">
    <text evidence="6">Catalyzes the conversion of 7,8-dihydroneopterin to 6-hydroxymethyl-7,8-dihydropterin.</text>
</comment>
<dbReference type="InterPro" id="IPR006157">
    <property type="entry name" value="FolB_dom"/>
</dbReference>
<keyword evidence="5 6" id="KW-0456">Lyase</keyword>
<comment type="caution">
    <text evidence="8">The sequence shown here is derived from an EMBL/GenBank/DDBJ whole genome shotgun (WGS) entry which is preliminary data.</text>
</comment>
<name>A0ABQ0E2D8_9PORP</name>
<dbReference type="PANTHER" id="PTHR42844:SF1">
    <property type="entry name" value="DIHYDRONEOPTERIN ALDOLASE 1-RELATED"/>
    <property type="match status" value="1"/>
</dbReference>
<reference evidence="8 9" key="1">
    <citation type="journal article" date="2025" name="Int. J. Syst. Evol. Microbiol.">
        <title>Desulfovibrio falkowii sp. nov., Porphyromonas miyakawae sp. nov., Mediterraneibacter flintii sp. nov. and Owariibacterium komagatae gen. nov., sp. nov., isolated from human faeces.</title>
        <authorList>
            <person name="Hamaguchi T."/>
            <person name="Ohara M."/>
            <person name="Hisatomi A."/>
            <person name="Sekiguchi K."/>
            <person name="Takeda J.I."/>
            <person name="Ueyama J."/>
            <person name="Ito M."/>
            <person name="Nishiwaki H."/>
            <person name="Ogi T."/>
            <person name="Hirayama M."/>
            <person name="Ohkuma M."/>
            <person name="Sakamoto M."/>
            <person name="Ohno K."/>
        </authorList>
    </citation>
    <scope>NUCLEOTIDE SEQUENCE [LARGE SCALE GENOMIC DNA]</scope>
    <source>
        <strain evidence="8 9">13CB11C</strain>
    </source>
</reference>
<gene>
    <name evidence="8" type="primary">folB</name>
    <name evidence="8" type="ORF">Tsumi_09580</name>
</gene>
<evidence type="ECO:0000313" key="8">
    <source>
        <dbReference type="EMBL" id="GAB1251853.1"/>
    </source>
</evidence>
<dbReference type="RefSeq" id="WP_411915670.1">
    <property type="nucleotide sequence ID" value="NZ_BAAFSF010000002.1"/>
</dbReference>
<dbReference type="PANTHER" id="PTHR42844">
    <property type="entry name" value="DIHYDRONEOPTERIN ALDOLASE 1-RELATED"/>
    <property type="match status" value="1"/>
</dbReference>
<evidence type="ECO:0000256" key="5">
    <source>
        <dbReference type="ARBA" id="ARBA00023239"/>
    </source>
</evidence>
<dbReference type="EMBL" id="BAAFSF010000002">
    <property type="protein sequence ID" value="GAB1251853.1"/>
    <property type="molecule type" value="Genomic_DNA"/>
</dbReference>
<dbReference type="Gene3D" id="3.30.1130.10">
    <property type="match status" value="1"/>
</dbReference>
<proteinExistence type="inferred from homology"/>
<dbReference type="InterPro" id="IPR043133">
    <property type="entry name" value="GTP-CH-I_C/QueF"/>
</dbReference>
<evidence type="ECO:0000256" key="3">
    <source>
        <dbReference type="ARBA" id="ARBA00005708"/>
    </source>
</evidence>
<dbReference type="Proteomes" id="UP001628220">
    <property type="component" value="Unassembled WGS sequence"/>
</dbReference>
<dbReference type="SUPFAM" id="SSF55620">
    <property type="entry name" value="Tetrahydrobiopterin biosynthesis enzymes-like"/>
    <property type="match status" value="1"/>
</dbReference>
<comment type="catalytic activity">
    <reaction evidence="1 6">
        <text>7,8-dihydroneopterin = 6-hydroxymethyl-7,8-dihydropterin + glycolaldehyde</text>
        <dbReference type="Rhea" id="RHEA:10540"/>
        <dbReference type="ChEBI" id="CHEBI:17001"/>
        <dbReference type="ChEBI" id="CHEBI:17071"/>
        <dbReference type="ChEBI" id="CHEBI:44841"/>
        <dbReference type="EC" id="4.1.2.25"/>
    </reaction>
</comment>
<evidence type="ECO:0000256" key="2">
    <source>
        <dbReference type="ARBA" id="ARBA00005013"/>
    </source>
</evidence>
<dbReference type="NCBIfam" id="TIGR00525">
    <property type="entry name" value="folB"/>
    <property type="match status" value="1"/>
</dbReference>
<dbReference type="EC" id="4.1.2.25" evidence="6"/>
<dbReference type="InterPro" id="IPR006156">
    <property type="entry name" value="Dihydroneopterin_aldolase"/>
</dbReference>
<organism evidence="8 9">
    <name type="scientific">Porphyromonas miyakawae</name>
    <dbReference type="NCBI Taxonomy" id="3137470"/>
    <lineage>
        <taxon>Bacteria</taxon>
        <taxon>Pseudomonadati</taxon>
        <taxon>Bacteroidota</taxon>
        <taxon>Bacteroidia</taxon>
        <taxon>Bacteroidales</taxon>
        <taxon>Porphyromonadaceae</taxon>
        <taxon>Porphyromonas</taxon>
    </lineage>
</organism>
<accession>A0ABQ0E2D8</accession>
<evidence type="ECO:0000256" key="6">
    <source>
        <dbReference type="RuleBase" id="RU362079"/>
    </source>
</evidence>
<evidence type="ECO:0000259" key="7">
    <source>
        <dbReference type="SMART" id="SM00905"/>
    </source>
</evidence>
<keyword evidence="4 6" id="KW-0289">Folate biosynthesis</keyword>
<evidence type="ECO:0000256" key="1">
    <source>
        <dbReference type="ARBA" id="ARBA00001353"/>
    </source>
</evidence>
<evidence type="ECO:0000313" key="9">
    <source>
        <dbReference type="Proteomes" id="UP001628220"/>
    </source>
</evidence>
<protein>
    <recommendedName>
        <fullName evidence="6">7,8-dihydroneopterin aldolase</fullName>
        <ecNumber evidence="6">4.1.2.25</ecNumber>
    </recommendedName>
</protein>
<feature type="domain" description="Dihydroneopterin aldolase/epimerase" evidence="7">
    <location>
        <begin position="4"/>
        <end position="117"/>
    </location>
</feature>
<evidence type="ECO:0000256" key="4">
    <source>
        <dbReference type="ARBA" id="ARBA00022909"/>
    </source>
</evidence>
<dbReference type="Pfam" id="PF02152">
    <property type="entry name" value="FolB"/>
    <property type="match status" value="1"/>
</dbReference>
<keyword evidence="9" id="KW-1185">Reference proteome</keyword>
<dbReference type="SMART" id="SM00905">
    <property type="entry name" value="FolB"/>
    <property type="match status" value="1"/>
</dbReference>
<sequence>MDSISLDHIRLRGYHGVLPQESVVGNWFTFSLKVYLDLSLAAATDDVTTTVNYADLYRIVVEENAQPSKLLEHLAGRILSRIGAEFSPEVKEAEIDVTKVTPPFKAHIQGATIHLHRIYSK</sequence>
<comment type="pathway">
    <text evidence="2 6">Cofactor biosynthesis; tetrahydrofolate biosynthesis; 2-amino-4-hydroxy-6-hydroxymethyl-7,8-dihydropteridine diphosphate from 7,8-dihydroneopterin triphosphate: step 3/4.</text>
</comment>
<comment type="similarity">
    <text evidence="3 6">Belongs to the DHNA family.</text>
</comment>